<organism evidence="2 3">
    <name type="scientific">Streptomyces avermitilis (strain ATCC 31267 / DSM 46492 / JCM 5070 / NBRC 14893 / NCIMB 12804 / NRRL 8165 / MA-4680)</name>
    <dbReference type="NCBI Taxonomy" id="227882"/>
    <lineage>
        <taxon>Bacteria</taxon>
        <taxon>Bacillati</taxon>
        <taxon>Actinomycetota</taxon>
        <taxon>Actinomycetes</taxon>
        <taxon>Kitasatosporales</taxon>
        <taxon>Streptomycetaceae</taxon>
        <taxon>Streptomyces</taxon>
    </lineage>
</organism>
<keyword evidence="2" id="KW-0614">Plasmid</keyword>
<dbReference type="KEGG" id="sma:SAVERM_1p08"/>
<evidence type="ECO:0000313" key="2">
    <source>
        <dbReference type="EMBL" id="BAC75292.1"/>
    </source>
</evidence>
<dbReference type="AlphaFoldDB" id="Q82YH2"/>
<reference evidence="3" key="1">
    <citation type="journal article" date="2001" name="Proc. Natl. Acad. Sci. U.S.A.">
        <title>Genome sequence of an industrial microorganism Streptomyces avermitilis: deducing the ability of producing secondary metabolites.</title>
        <authorList>
            <person name="Omura S."/>
            <person name="Ikeda H."/>
            <person name="Ishikawa J."/>
            <person name="Hanamoto A."/>
            <person name="Takahashi C."/>
            <person name="Shinose M."/>
            <person name="Takahashi Y."/>
            <person name="Horikawa H."/>
            <person name="Nakazawa H."/>
            <person name="Osonoe T."/>
            <person name="Kikuchi H."/>
            <person name="Shiba T."/>
            <person name="Sakaki Y."/>
            <person name="Hattori M."/>
        </authorList>
    </citation>
    <scope>NUCLEOTIDE SEQUENCE [LARGE SCALE GENOMIC DNA]</scope>
    <source>
        <strain evidence="3">ATCC 31267 / DSM 46492 / JCM 5070 / NBRC 14893 / NCIMB 12804 / NRRL 8165 / MA-4680</strain>
    </source>
</reference>
<reference evidence="2 3" key="2">
    <citation type="journal article" date="2003" name="Nat. Biotechnol.">
        <title>Complete genome sequence and comparative analysis of the industrial microorganism Streptomyces avermitilis.</title>
        <authorList>
            <person name="Ikeda H."/>
            <person name="Ishikawa J."/>
            <person name="Hanamoto A."/>
            <person name="Shinose M."/>
            <person name="Kikuchi H."/>
            <person name="Shiba T."/>
            <person name="Sakaki Y."/>
            <person name="Hattori M."/>
            <person name="Omura S."/>
        </authorList>
    </citation>
    <scope>NUCLEOTIDE SEQUENCE [LARGE SCALE GENOMIC DNA]</scope>
    <source>
        <strain evidence="3">ATCC 31267 / DSM 46492 / JCM 5070 / NBRC 14893 / NCIMB 12804 / NRRL 8165 / MA-4680</strain>
    </source>
</reference>
<gene>
    <name evidence="2" type="ORF">SAVERM_1p08</name>
</gene>
<evidence type="ECO:0000256" key="1">
    <source>
        <dbReference type="SAM" id="MobiDB-lite"/>
    </source>
</evidence>
<sequence>MNARNPPKQMSASTPARAAPMLSPDVSYGIATQTLPNGYCGLPVQKTCPHANACLTCPVFLTGPEFLPELREQRTRTLTLIDNAKSCGHSRMTEMNQQVADNLDRMIGEMEDDQETETCTKDALRTRWQRKAAPPAPVVRACRACEAPILSGPAHKPCCSKECSYWAYMNRRRDRGLPRSVAVAPPRQQPADCLVCGILLPERRSQSRLTCSASCRMKRYRARRKERLGISPDQCIKLPSFAEHRR</sequence>
<name>Q82YH2_STRAW</name>
<keyword evidence="3" id="KW-1185">Reference proteome</keyword>
<accession>Q82YH2</accession>
<dbReference type="EMBL" id="AP005645">
    <property type="protein sequence ID" value="BAC75292.1"/>
    <property type="molecule type" value="Genomic_DNA"/>
</dbReference>
<dbReference type="HOGENOM" id="CLU_1128522_0_0_11"/>
<dbReference type="Proteomes" id="UP000000428">
    <property type="component" value="Plasmid SAP1"/>
</dbReference>
<proteinExistence type="predicted"/>
<feature type="region of interest" description="Disordered" evidence="1">
    <location>
        <begin position="1"/>
        <end position="20"/>
    </location>
</feature>
<geneLocation type="plasmid" evidence="2 3">
    <name>SAP1</name>
</geneLocation>
<protein>
    <submittedName>
        <fullName evidence="2">Transposase B homolog</fullName>
    </submittedName>
</protein>
<dbReference type="eggNOG" id="COG0582">
    <property type="taxonomic scope" value="Bacteria"/>
</dbReference>
<evidence type="ECO:0000313" key="3">
    <source>
        <dbReference type="Proteomes" id="UP000000428"/>
    </source>
</evidence>